<dbReference type="PANTHER" id="PTHR42986:SF1">
    <property type="entry name" value="BENZALDEHYDE DEHYDROGENASE YFMT"/>
    <property type="match status" value="1"/>
</dbReference>
<evidence type="ECO:0000256" key="3">
    <source>
        <dbReference type="ARBA" id="ARBA00023027"/>
    </source>
</evidence>
<keyword evidence="8" id="KW-1185">Reference proteome</keyword>
<geneLocation type="plasmid" evidence="7 8">
    <name>pSWIT02</name>
</geneLocation>
<dbReference type="PROSITE" id="PS00070">
    <property type="entry name" value="ALDEHYDE_DEHYDR_CYS"/>
    <property type="match status" value="1"/>
</dbReference>
<dbReference type="Proteomes" id="UP000001989">
    <property type="component" value="Plasmid pSWIT02"/>
</dbReference>
<evidence type="ECO:0000256" key="2">
    <source>
        <dbReference type="ARBA" id="ARBA00023002"/>
    </source>
</evidence>
<dbReference type="InterPro" id="IPR016160">
    <property type="entry name" value="Ald_DH_CS_CYS"/>
</dbReference>
<keyword evidence="3" id="KW-0520">NAD</keyword>
<comment type="similarity">
    <text evidence="1 5">Belongs to the aldehyde dehydrogenase family.</text>
</comment>
<evidence type="ECO:0000259" key="6">
    <source>
        <dbReference type="Pfam" id="PF00171"/>
    </source>
</evidence>
<dbReference type="PROSITE" id="PS00687">
    <property type="entry name" value="ALDEHYDE_DEHYDR_GLU"/>
    <property type="match status" value="1"/>
</dbReference>
<gene>
    <name evidence="7" type="ordered locus">Swit_5046</name>
</gene>
<dbReference type="InterPro" id="IPR029510">
    <property type="entry name" value="Ald_DH_CS_GLU"/>
</dbReference>
<dbReference type="GO" id="GO:0016620">
    <property type="term" value="F:oxidoreductase activity, acting on the aldehyde or oxo group of donors, NAD or NADP as acceptor"/>
    <property type="evidence" value="ECO:0007669"/>
    <property type="project" value="InterPro"/>
</dbReference>
<evidence type="ECO:0000256" key="1">
    <source>
        <dbReference type="ARBA" id="ARBA00009986"/>
    </source>
</evidence>
<evidence type="ECO:0000256" key="5">
    <source>
        <dbReference type="RuleBase" id="RU003345"/>
    </source>
</evidence>
<feature type="domain" description="Aldehyde dehydrogenase" evidence="6">
    <location>
        <begin position="15"/>
        <end position="466"/>
    </location>
</feature>
<proteinExistence type="inferred from homology"/>
<dbReference type="Pfam" id="PF00171">
    <property type="entry name" value="Aldedh"/>
    <property type="match status" value="1"/>
</dbReference>
<evidence type="ECO:0000313" key="8">
    <source>
        <dbReference type="Proteomes" id="UP000001989"/>
    </source>
</evidence>
<organism evidence="7 8">
    <name type="scientific">Rhizorhabdus wittichii (strain DSM 6014 / CCUG 31198 / JCM 15750 / NBRC 105917 / EY 4224 / RW1)</name>
    <name type="common">Sphingomonas wittichii</name>
    <dbReference type="NCBI Taxonomy" id="392499"/>
    <lineage>
        <taxon>Bacteria</taxon>
        <taxon>Pseudomonadati</taxon>
        <taxon>Pseudomonadota</taxon>
        <taxon>Alphaproteobacteria</taxon>
        <taxon>Sphingomonadales</taxon>
        <taxon>Sphingomonadaceae</taxon>
        <taxon>Rhizorhabdus</taxon>
    </lineage>
</organism>
<evidence type="ECO:0000313" key="7">
    <source>
        <dbReference type="EMBL" id="ABQ71659.1"/>
    </source>
</evidence>
<feature type="active site" evidence="4">
    <location>
        <position position="247"/>
    </location>
</feature>
<dbReference type="Gene3D" id="3.40.309.10">
    <property type="entry name" value="Aldehyde Dehydrogenase, Chain A, domain 2"/>
    <property type="match status" value="1"/>
</dbReference>
<dbReference type="Gene3D" id="3.40.605.10">
    <property type="entry name" value="Aldehyde Dehydrogenase, Chain A, domain 1"/>
    <property type="match status" value="1"/>
</dbReference>
<dbReference type="EMBL" id="CP000701">
    <property type="protein sequence ID" value="ABQ71659.1"/>
    <property type="molecule type" value="Genomic_DNA"/>
</dbReference>
<sequence length="479" mass="49871">MNTETLIKPTGSLAATFDRASPLTGQTVSQGCAMTVADATAACDRASAAQPAWAALGPNARRNILMRAADLLAERGPSIMETETSEVGAGAPWANFDIAHGCGTLREAAAMTTQVGGETIPSDKPGMLAMTIRTPVGVVLGFAPWNAPIILGVRSFAMALACGNAVIVKASELCPRTHEMLIETMHEAGVPEDVLILVNNAPADAPDVVGALIAHPAIRRVNFTGSTRTGKIIAKLCAEQMKPVLLELGGKSPLIILDDADLDEAASAATFGAYMNSGQVCMATERVVVDESIADAFVDKFKARIAGLTAADPRGGPVALGSLVDPSATTTVSRIVADATAKGAVLHEVAPAQGNYLSAAFVDRVTPDMAIYHEECFGPVTTIVRVKGEAEALRVANDTEYGLSAAIYTRDIGRGLRLAAQVQSGICHINGPTIHDEAQFPFGGMKSSGYGRFGGKAGIAEFTELRLITIGLEPGQYPF</sequence>
<evidence type="ECO:0000256" key="4">
    <source>
        <dbReference type="PROSITE-ProRule" id="PRU10007"/>
    </source>
</evidence>
<name>A0A9J9LGI5_RHIWR</name>
<dbReference type="SUPFAM" id="SSF53720">
    <property type="entry name" value="ALDH-like"/>
    <property type="match status" value="1"/>
</dbReference>
<dbReference type="PANTHER" id="PTHR42986">
    <property type="entry name" value="BENZALDEHYDE DEHYDROGENASE YFMT"/>
    <property type="match status" value="1"/>
</dbReference>
<accession>A0A9J9LGI5</accession>
<dbReference type="CDD" id="cd07105">
    <property type="entry name" value="ALDH_SaliADH"/>
    <property type="match status" value="1"/>
</dbReference>
<reference evidence="7 8" key="1">
    <citation type="journal article" date="2010" name="J. Bacteriol.">
        <title>Genome sequence of the dioxin-mineralizing bacterium Sphingomonas wittichii RW1.</title>
        <authorList>
            <person name="Miller T.R."/>
            <person name="Delcher A.L."/>
            <person name="Salzberg S.L."/>
            <person name="Saunders E."/>
            <person name="Detter J.C."/>
            <person name="Halden R.U."/>
        </authorList>
    </citation>
    <scope>NUCLEOTIDE SEQUENCE [LARGE SCALE GENOMIC DNA]</scope>
    <source>
        <strain evidence="8">DSM 6014 / CCUG 31198 / JCM 15750 / NBRC 105917 / EY 4224 / RW1</strain>
    </source>
</reference>
<dbReference type="FunFam" id="3.40.309.10:FF:000010">
    <property type="entry name" value="Gamma-aminobutyraldehyde dehydrogenase"/>
    <property type="match status" value="1"/>
</dbReference>
<dbReference type="InterPro" id="IPR016161">
    <property type="entry name" value="Ald_DH/histidinol_DH"/>
</dbReference>
<dbReference type="KEGG" id="swi:Swit_5046"/>
<keyword evidence="7" id="KW-0614">Plasmid</keyword>
<protein>
    <submittedName>
        <fullName evidence="7">Aldehyde dehydrogenase</fullName>
    </submittedName>
</protein>
<dbReference type="InterPro" id="IPR016163">
    <property type="entry name" value="Ald_DH_C"/>
</dbReference>
<dbReference type="AlphaFoldDB" id="A0A9J9LGI5"/>
<keyword evidence="2 5" id="KW-0560">Oxidoreductase</keyword>
<dbReference type="InterPro" id="IPR015590">
    <property type="entry name" value="Aldehyde_DH_dom"/>
</dbReference>
<dbReference type="InterPro" id="IPR016162">
    <property type="entry name" value="Ald_DH_N"/>
</dbReference>